<dbReference type="EMBL" id="CAMPGE010026528">
    <property type="protein sequence ID" value="CAI2384211.1"/>
    <property type="molecule type" value="Genomic_DNA"/>
</dbReference>
<evidence type="ECO:0000256" key="1">
    <source>
        <dbReference type="SAM" id="MobiDB-lite"/>
    </source>
</evidence>
<evidence type="ECO:0000313" key="3">
    <source>
        <dbReference type="Proteomes" id="UP001295684"/>
    </source>
</evidence>
<dbReference type="AlphaFoldDB" id="A0AAD1Y5G1"/>
<evidence type="ECO:0000313" key="2">
    <source>
        <dbReference type="EMBL" id="CAI2384211.1"/>
    </source>
</evidence>
<feature type="region of interest" description="Disordered" evidence="1">
    <location>
        <begin position="91"/>
        <end position="112"/>
    </location>
</feature>
<proteinExistence type="predicted"/>
<accession>A0AAD1Y5G1</accession>
<dbReference type="Proteomes" id="UP001295684">
    <property type="component" value="Unassembled WGS sequence"/>
</dbReference>
<sequence>MKLKRLKHHDLIYTVIYRDNGLEWYYVPGPHGRLCVCVADERDIASGLLTNTAELDRRQDLPDGKNGAGAQNELHFYRNKFCAPAPFFLSNFQKPSPTPSPLSTPSSSLFKY</sequence>
<protein>
    <submittedName>
        <fullName evidence="2">Uncharacterized protein</fullName>
    </submittedName>
</protein>
<feature type="compositionally biased region" description="Low complexity" evidence="1">
    <location>
        <begin position="103"/>
        <end position="112"/>
    </location>
</feature>
<comment type="caution">
    <text evidence="2">The sequence shown here is derived from an EMBL/GenBank/DDBJ whole genome shotgun (WGS) entry which is preliminary data.</text>
</comment>
<gene>
    <name evidence="2" type="ORF">ECRASSUSDP1_LOCUS25733</name>
</gene>
<name>A0AAD1Y5G1_EUPCR</name>
<reference evidence="2" key="1">
    <citation type="submission" date="2023-07" db="EMBL/GenBank/DDBJ databases">
        <authorList>
            <consortium name="AG Swart"/>
            <person name="Singh M."/>
            <person name="Singh A."/>
            <person name="Seah K."/>
            <person name="Emmerich C."/>
        </authorList>
    </citation>
    <scope>NUCLEOTIDE SEQUENCE</scope>
    <source>
        <strain evidence="2">DP1</strain>
    </source>
</reference>
<organism evidence="2 3">
    <name type="scientific">Euplotes crassus</name>
    <dbReference type="NCBI Taxonomy" id="5936"/>
    <lineage>
        <taxon>Eukaryota</taxon>
        <taxon>Sar</taxon>
        <taxon>Alveolata</taxon>
        <taxon>Ciliophora</taxon>
        <taxon>Intramacronucleata</taxon>
        <taxon>Spirotrichea</taxon>
        <taxon>Hypotrichia</taxon>
        <taxon>Euplotida</taxon>
        <taxon>Euplotidae</taxon>
        <taxon>Moneuplotes</taxon>
    </lineage>
</organism>
<keyword evidence="3" id="KW-1185">Reference proteome</keyword>